<dbReference type="PANTHER" id="PTHR37809:SF1">
    <property type="entry name" value="RIBOSOMAL PROTEIN S12 METHYLTHIOTRANSFERASE ACCESSORY FACTOR YCAO"/>
    <property type="match status" value="1"/>
</dbReference>
<sequence length="750" mass="83407">MPTFPRFRPCYLVTVVPGQGVFLITERAVRVLEGPTIEMIAPLIDGTRTDREIAAAVADTVPLEKTLFLLRQLRANKDVYDSDSATPDREEAFWDEVAGNADLALDAVGSGKIALEILDDAAADGLADVLRSEGVRVVDGENRPHMTIVITTDYLHPRLGQIDSIFRSKGHPWLLAKVQGTILHVGPLFDGSGVGCWQCMSQRISMSDNNRCYDYISKQLGSGPLPVTRGDLQTTVQLGERLVALEALKWLAGVRPPEPLSVLTLNVADTASAERHVLRRRPQCPGCGDSSLMGQQMDQPVAIRYRATHFSSEGGYHFQSTESFLAEYSHLVSPITGVTPYLHGLENVPGGVHTYTSGSNHSCTVGTLHGLQSNLRSLNGGKGSTELQAKASALAEFLERHCSTFQGDERRISRTWSEISSRAVHPDVLTQYSLRQYAHRQEWNATRPSYQSIGVPFDESKPTDWSPVWSLTEQRHKYLPSSSLFFNYPDHGSDEPYISANSNGNAAGASIEDAIVQGGFELIERDSIAQWWYNRLRVPGIDLGSFNDPWIKQFQENYAGLEREVWALDLTCDLGIPTFVALSRRVNMKHEKIIMGFGAHFNAHTALLRALSEMNRFLPAAINSDVNSPAGDSDRHRWLQTARLQDHTYLVPNHTEQLTDAQTYTDLSSGDLLVDVLHLKSLIEDQGMEMLVLNLTRPDIRLPVVKVIVPGMRHFWARFAPGRLYDVPVKLGRLKHPTAEEDLNPFPMFL</sequence>
<gene>
    <name evidence="2" type="ORF">ADK75_06140</name>
</gene>
<dbReference type="Gene3D" id="3.90.930.60">
    <property type="match status" value="1"/>
</dbReference>
<dbReference type="PATRIC" id="fig|1961.12.peg.1351"/>
<dbReference type="Gene3D" id="3.30.1330.230">
    <property type="match status" value="1"/>
</dbReference>
<dbReference type="GO" id="GO:0008641">
    <property type="term" value="F:ubiquitin-like modifier activating enzyme activity"/>
    <property type="evidence" value="ECO:0007669"/>
    <property type="project" value="InterPro"/>
</dbReference>
<dbReference type="Pfam" id="PF02624">
    <property type="entry name" value="YcaO"/>
    <property type="match status" value="1"/>
</dbReference>
<comment type="caution">
    <text evidence="2">The sequence shown here is derived from an EMBL/GenBank/DDBJ whole genome shotgun (WGS) entry which is preliminary data.</text>
</comment>
<feature type="domain" description="YcaO" evidence="1">
    <location>
        <begin position="381"/>
        <end position="750"/>
    </location>
</feature>
<accession>A0A0L8N2U0</accession>
<reference evidence="3" key="1">
    <citation type="submission" date="2015-07" db="EMBL/GenBank/DDBJ databases">
        <authorList>
            <consortium name="Consortium for Microbial Forensics and Genomics (microFORGE)"/>
            <person name="Knight B.M."/>
            <person name="Roberts D.P."/>
            <person name="Lin D."/>
            <person name="Hari K."/>
            <person name="Fletcher J."/>
            <person name="Melcher U."/>
            <person name="Blagden T."/>
            <person name="Winegar R.A."/>
        </authorList>
    </citation>
    <scope>NUCLEOTIDE SEQUENCE [LARGE SCALE GENOMIC DNA]</scope>
    <source>
        <strain evidence="3">NRRL B-1447</strain>
    </source>
</reference>
<dbReference type="NCBIfam" id="TIGR03604">
    <property type="entry name" value="TOMM_cyclo_SagD"/>
    <property type="match status" value="1"/>
</dbReference>
<dbReference type="NCBIfam" id="TIGR03882">
    <property type="entry name" value="cyclo_dehyd_2"/>
    <property type="match status" value="1"/>
</dbReference>
<dbReference type="Gene3D" id="3.30.40.250">
    <property type="match status" value="1"/>
</dbReference>
<dbReference type="Gene3D" id="3.30.160.660">
    <property type="match status" value="1"/>
</dbReference>
<evidence type="ECO:0000313" key="3">
    <source>
        <dbReference type="Proteomes" id="UP000037084"/>
    </source>
</evidence>
<dbReference type="PANTHER" id="PTHR37809">
    <property type="entry name" value="RIBOSOMAL PROTEIN S12 METHYLTHIOTRANSFERASE ACCESSORY FACTOR YCAO"/>
    <property type="match status" value="1"/>
</dbReference>
<name>A0A0L8N2U0_STRVG</name>
<proteinExistence type="predicted"/>
<dbReference type="InterPro" id="IPR022291">
    <property type="entry name" value="Bacteriocin_synth_cyclodeHase"/>
</dbReference>
<protein>
    <recommendedName>
        <fullName evidence="1">YcaO domain-containing protein</fullName>
    </recommendedName>
</protein>
<organism evidence="2 3">
    <name type="scientific">Streptomyces virginiae</name>
    <name type="common">Streptomyces cinnamonensis</name>
    <dbReference type="NCBI Taxonomy" id="1961"/>
    <lineage>
        <taxon>Bacteria</taxon>
        <taxon>Bacillati</taxon>
        <taxon>Actinomycetota</taxon>
        <taxon>Actinomycetes</taxon>
        <taxon>Kitasatosporales</taxon>
        <taxon>Streptomycetaceae</taxon>
        <taxon>Streptomyces</taxon>
    </lineage>
</organism>
<dbReference type="Proteomes" id="UP000037084">
    <property type="component" value="Unassembled WGS sequence"/>
</dbReference>
<dbReference type="InterPro" id="IPR035985">
    <property type="entry name" value="Ubiquitin-activating_enz"/>
</dbReference>
<dbReference type="AlphaFoldDB" id="A0A0L8N2U0"/>
<dbReference type="NCBIfam" id="TIGR00702">
    <property type="entry name" value="YcaO-type kinase domain"/>
    <property type="match status" value="1"/>
</dbReference>
<evidence type="ECO:0000313" key="2">
    <source>
        <dbReference type="EMBL" id="KOG56903.1"/>
    </source>
</evidence>
<dbReference type="SUPFAM" id="SSF69572">
    <property type="entry name" value="Activating enzymes of the ubiquitin-like proteins"/>
    <property type="match status" value="1"/>
</dbReference>
<dbReference type="EMBL" id="LGUV01000027">
    <property type="protein sequence ID" value="KOG56903.1"/>
    <property type="molecule type" value="Genomic_DNA"/>
</dbReference>
<evidence type="ECO:0000259" key="1">
    <source>
        <dbReference type="PROSITE" id="PS51664"/>
    </source>
</evidence>
<dbReference type="InterPro" id="IPR027624">
    <property type="entry name" value="TOMM_cyclo_SagD"/>
</dbReference>
<dbReference type="Gene3D" id="3.40.50.720">
    <property type="entry name" value="NAD(P)-binding Rossmann-like Domain"/>
    <property type="match status" value="1"/>
</dbReference>
<dbReference type="InterPro" id="IPR003776">
    <property type="entry name" value="YcaO-like_dom"/>
</dbReference>
<dbReference type="PROSITE" id="PS51664">
    <property type="entry name" value="YCAO"/>
    <property type="match status" value="1"/>
</dbReference>